<dbReference type="Proteomes" id="UP001147700">
    <property type="component" value="Unassembled WGS sequence"/>
</dbReference>
<keyword evidence="4 6" id="KW-1133">Transmembrane helix</keyword>
<proteinExistence type="predicted"/>
<dbReference type="SUPFAM" id="SSF82866">
    <property type="entry name" value="Multidrug efflux transporter AcrB transmembrane domain"/>
    <property type="match status" value="2"/>
</dbReference>
<dbReference type="RefSeq" id="WP_202956595.1">
    <property type="nucleotide sequence ID" value="NZ_JAPCID010000023.1"/>
</dbReference>
<evidence type="ECO:0000256" key="1">
    <source>
        <dbReference type="ARBA" id="ARBA00004651"/>
    </source>
</evidence>
<dbReference type="Pfam" id="PF03176">
    <property type="entry name" value="MMPL"/>
    <property type="match status" value="2"/>
</dbReference>
<accession>A0ABT4RL44</accession>
<dbReference type="PANTHER" id="PTHR33406">
    <property type="entry name" value="MEMBRANE PROTEIN MJ1562-RELATED"/>
    <property type="match status" value="1"/>
</dbReference>
<feature type="domain" description="SSD" evidence="7">
    <location>
        <begin position="204"/>
        <end position="325"/>
    </location>
</feature>
<evidence type="ECO:0000256" key="3">
    <source>
        <dbReference type="ARBA" id="ARBA00022692"/>
    </source>
</evidence>
<evidence type="ECO:0000256" key="5">
    <source>
        <dbReference type="ARBA" id="ARBA00023136"/>
    </source>
</evidence>
<comment type="subcellular location">
    <subcellularLocation>
        <location evidence="1">Cell membrane</location>
        <topology evidence="1">Multi-pass membrane protein</topology>
    </subcellularLocation>
</comment>
<feature type="transmembrane region" description="Helical" evidence="6">
    <location>
        <begin position="304"/>
        <end position="326"/>
    </location>
</feature>
<gene>
    <name evidence="8" type="ORF">OJ962_17435</name>
</gene>
<evidence type="ECO:0000259" key="7">
    <source>
        <dbReference type="PROSITE" id="PS50156"/>
    </source>
</evidence>
<feature type="transmembrane region" description="Helical" evidence="6">
    <location>
        <begin position="364"/>
        <end position="383"/>
    </location>
</feature>
<comment type="caution">
    <text evidence="8">The sequence shown here is derived from an EMBL/GenBank/DDBJ whole genome shotgun (WGS) entry which is preliminary data.</text>
</comment>
<evidence type="ECO:0000313" key="8">
    <source>
        <dbReference type="EMBL" id="MDA0139289.1"/>
    </source>
</evidence>
<keyword evidence="5 6" id="KW-0472">Membrane</keyword>
<dbReference type="EMBL" id="JAPCID010000023">
    <property type="protein sequence ID" value="MDA0139289.1"/>
    <property type="molecule type" value="Genomic_DNA"/>
</dbReference>
<feature type="transmembrane region" description="Helical" evidence="6">
    <location>
        <begin position="659"/>
        <end position="678"/>
    </location>
</feature>
<sequence length="722" mass="77073">MNRLSAFVRTRRKLVALGWLVLVVAAVPLMAQQTSNLTSGGFDVPGSGSSEVDRALSRFHHEQGEGLGIVLEDKGEGDLAAAVDRVVAVAKPIEHAEVDPQVAATAKQAAATRDVIVLPLVVDGVADDILQAAKDLRAELKVDEVEDGVQHYVVGQQALWAGMQQLQQEDLEHAELTGFPAILIVLLAVFGTVLAALLPAALAVAAVVVTGAIIYLLSLALTMSVFVTNITSMLGIGVAVDYSLFVLSRYREEVAAGHDQAQALDIAMRTSGATVVFSGVTVIVSLAGLFLLDSTAMRSLAIGAITVVALSVLAAVTLLPALIAWAGPRVEGRGKIVSVTGLLFGQRPSRQFWRRWTAAVMKRSTLSAVGAAAILLALAIPALSLDFGNGALRQFPEGHETRVGFELAAQQIPAGESAPLLVVVDSRSELTGREDALLAYAEQLKGTEGVTRVEGPILSSDNRAVLYKVVPREDPEAPSTTALLDRLRAEGGPSTVGSVQIGGYTGQQEDFNDLVAANLWKIFLFVMICSYLVLLLVLRSVILPLKAVLMNLLTVAAAYGVLVMFFQYGWFDWTGYEARGYVNVVTPPLLLAIVFGLSMDYEVFLLSRIRERYLATGDNRRAVAEGLQGSAKVITSAAVIMVVVFGIFATTGVPQVKEIGLGLAVAIALDATLVRLVLVPATMELMGDWNWWVPKWLEKYLPDADFESDQLADEERTATAVV</sequence>
<organism evidence="8 9">
    <name type="scientific">Solirubrobacter deserti</name>
    <dbReference type="NCBI Taxonomy" id="2282478"/>
    <lineage>
        <taxon>Bacteria</taxon>
        <taxon>Bacillati</taxon>
        <taxon>Actinomycetota</taxon>
        <taxon>Thermoleophilia</taxon>
        <taxon>Solirubrobacterales</taxon>
        <taxon>Solirubrobacteraceae</taxon>
        <taxon>Solirubrobacter</taxon>
    </lineage>
</organism>
<evidence type="ECO:0000256" key="6">
    <source>
        <dbReference type="SAM" id="Phobius"/>
    </source>
</evidence>
<reference evidence="8" key="1">
    <citation type="submission" date="2022-10" db="EMBL/GenBank/DDBJ databases">
        <title>The WGS of Solirubrobacter sp. CPCC 204708.</title>
        <authorList>
            <person name="Jiang Z."/>
        </authorList>
    </citation>
    <scope>NUCLEOTIDE SEQUENCE</scope>
    <source>
        <strain evidence="8">CPCC 204708</strain>
    </source>
</reference>
<keyword evidence="3 6" id="KW-0812">Transmembrane</keyword>
<dbReference type="Gene3D" id="1.20.1640.10">
    <property type="entry name" value="Multidrug efflux transporter AcrB transmembrane domain"/>
    <property type="match status" value="2"/>
</dbReference>
<feature type="transmembrane region" description="Helical" evidence="6">
    <location>
        <begin position="271"/>
        <end position="292"/>
    </location>
</feature>
<dbReference type="InterPro" id="IPR050545">
    <property type="entry name" value="Mycobact_MmpL"/>
</dbReference>
<dbReference type="InterPro" id="IPR004869">
    <property type="entry name" value="MMPL_dom"/>
</dbReference>
<dbReference type="InterPro" id="IPR000731">
    <property type="entry name" value="SSD"/>
</dbReference>
<feature type="transmembrane region" description="Helical" evidence="6">
    <location>
        <begin position="519"/>
        <end position="538"/>
    </location>
</feature>
<evidence type="ECO:0000313" key="9">
    <source>
        <dbReference type="Proteomes" id="UP001147700"/>
    </source>
</evidence>
<feature type="transmembrane region" description="Helical" evidence="6">
    <location>
        <begin position="630"/>
        <end position="653"/>
    </location>
</feature>
<evidence type="ECO:0000256" key="2">
    <source>
        <dbReference type="ARBA" id="ARBA00022475"/>
    </source>
</evidence>
<feature type="transmembrane region" description="Helical" evidence="6">
    <location>
        <begin position="233"/>
        <end position="250"/>
    </location>
</feature>
<keyword evidence="2" id="KW-1003">Cell membrane</keyword>
<evidence type="ECO:0000256" key="4">
    <source>
        <dbReference type="ARBA" id="ARBA00022989"/>
    </source>
</evidence>
<feature type="transmembrane region" description="Helical" evidence="6">
    <location>
        <begin position="178"/>
        <end position="198"/>
    </location>
</feature>
<name>A0ABT4RL44_9ACTN</name>
<dbReference type="InterPro" id="IPR001036">
    <property type="entry name" value="Acrflvin-R"/>
</dbReference>
<dbReference type="PANTHER" id="PTHR33406:SF13">
    <property type="entry name" value="MEMBRANE PROTEIN YDFJ"/>
    <property type="match status" value="1"/>
</dbReference>
<keyword evidence="9" id="KW-1185">Reference proteome</keyword>
<feature type="transmembrane region" description="Helical" evidence="6">
    <location>
        <begin position="205"/>
        <end position="227"/>
    </location>
</feature>
<dbReference type="PRINTS" id="PR00702">
    <property type="entry name" value="ACRIFLAVINRP"/>
</dbReference>
<dbReference type="PROSITE" id="PS50156">
    <property type="entry name" value="SSD"/>
    <property type="match status" value="1"/>
</dbReference>
<feature type="transmembrane region" description="Helical" evidence="6">
    <location>
        <begin position="550"/>
        <end position="569"/>
    </location>
</feature>
<feature type="transmembrane region" description="Helical" evidence="6">
    <location>
        <begin position="589"/>
        <end position="609"/>
    </location>
</feature>
<protein>
    <submittedName>
        <fullName evidence="8">MMPL family transporter</fullName>
    </submittedName>
</protein>